<dbReference type="GO" id="GO:0006543">
    <property type="term" value="P:L-glutamine catabolic process"/>
    <property type="evidence" value="ECO:0007669"/>
    <property type="project" value="TreeGrafter"/>
</dbReference>
<dbReference type="PANTHER" id="PTHR12544">
    <property type="entry name" value="GLUTAMINASE"/>
    <property type="match status" value="1"/>
</dbReference>
<comment type="similarity">
    <text evidence="1 7">Belongs to the glutaminase family.</text>
</comment>
<dbReference type="NCBIfam" id="TIGR03814">
    <property type="entry name" value="Gln_ase"/>
    <property type="match status" value="1"/>
</dbReference>
<accession>A0A839QLA0</accession>
<dbReference type="InterPro" id="IPR036513">
    <property type="entry name" value="STAS_dom_sf"/>
</dbReference>
<dbReference type="AlphaFoldDB" id="A0A839QLA0"/>
<evidence type="ECO:0000313" key="10">
    <source>
        <dbReference type="EMBL" id="MBB2995544.1"/>
    </source>
</evidence>
<comment type="subunit">
    <text evidence="2 7">Homotetramer.</text>
</comment>
<dbReference type="SMART" id="SM00100">
    <property type="entry name" value="cNMP"/>
    <property type="match status" value="1"/>
</dbReference>
<dbReference type="EC" id="3.5.1.2" evidence="3 7"/>
<dbReference type="CDD" id="cd00038">
    <property type="entry name" value="CAP_ED"/>
    <property type="match status" value="1"/>
</dbReference>
<dbReference type="GO" id="GO:0004359">
    <property type="term" value="F:glutaminase activity"/>
    <property type="evidence" value="ECO:0007669"/>
    <property type="project" value="UniProtKB-UniRule"/>
</dbReference>
<evidence type="ECO:0000259" key="9">
    <source>
        <dbReference type="PROSITE" id="PS50801"/>
    </source>
</evidence>
<dbReference type="Gene3D" id="3.40.710.10">
    <property type="entry name" value="DD-peptidase/beta-lactamase superfamily"/>
    <property type="match status" value="1"/>
</dbReference>
<dbReference type="Pfam" id="PF00027">
    <property type="entry name" value="cNMP_binding"/>
    <property type="match status" value="1"/>
</dbReference>
<dbReference type="SUPFAM" id="SSF51206">
    <property type="entry name" value="cAMP-binding domain-like"/>
    <property type="match status" value="1"/>
</dbReference>
<evidence type="ECO:0000256" key="6">
    <source>
        <dbReference type="ARBA" id="ARBA00070405"/>
    </source>
</evidence>
<proteinExistence type="inferred from homology"/>
<dbReference type="Pfam" id="PF04960">
    <property type="entry name" value="Glutaminase"/>
    <property type="match status" value="1"/>
</dbReference>
<dbReference type="InterPro" id="IPR018490">
    <property type="entry name" value="cNMP-bd_dom_sf"/>
</dbReference>
<dbReference type="Proteomes" id="UP000523000">
    <property type="component" value="Unassembled WGS sequence"/>
</dbReference>
<dbReference type="InterPro" id="IPR000595">
    <property type="entry name" value="cNMP-bd_dom"/>
</dbReference>
<comment type="catalytic activity">
    <reaction evidence="5 7">
        <text>L-glutamine + H2O = L-glutamate + NH4(+)</text>
        <dbReference type="Rhea" id="RHEA:15889"/>
        <dbReference type="ChEBI" id="CHEBI:15377"/>
        <dbReference type="ChEBI" id="CHEBI:28938"/>
        <dbReference type="ChEBI" id="CHEBI:29985"/>
        <dbReference type="ChEBI" id="CHEBI:58359"/>
        <dbReference type="EC" id="3.5.1.2"/>
    </reaction>
</comment>
<feature type="domain" description="Cyclic nucleotide-binding" evidence="8">
    <location>
        <begin position="464"/>
        <end position="583"/>
    </location>
</feature>
<feature type="binding site" evidence="7">
    <location>
        <position position="241"/>
    </location>
    <ligand>
        <name>substrate</name>
    </ligand>
</feature>
<sequence>MRSPIEGYLRELHADLSRLRGGVPYQGIPAMAGVNPDEFAIALATVDGHVYQVGDTQSEFSIQSISKPFSYGLALDDLGAGPVDEKIDVEPSGDAFNEISLARDTGRPANAMINAGAIAAVSLIPEAPGATRFERILERFSLCAGRQLAVSEEIYHSEAQTGHRNRALAYLLRSFGIIETDPTRALEDYFRACSVMVTTPDLAMMAATLANAGSHPVTGVQAMGLDAVQRVLSVMTTCGMYDDAGAWMSTVGLPAKSGVGGGLIAVLPGQLGLAVYSPPLDAHGSSVRGVAACERMSRDMGLHFVRAARIGRSTVRGSYDVRAVPSAVRHSQAEEELLDAQGYRARIVELTGDLLFAGTESMVRAITELDPEVELVLLDVRRVDETDAVALAMMCELRDQLAEEGRVLGLIDEAGATSSHVCAEGDPLFTTRTEAVEWAEEQLLARYGGEHLSATEVDIPDFDVLAPLSTADIAVLEELMVPLQVQDGIFLRKTGENFGGVYFILSGKVTTSTSEGGHLVRHAMLGPGMTFGEIALGSGGDQVTQVTARGPVRLKLLGAQAIEQLEEQRPELALRLWKAVARDAYTLVEQNLREAAVRIGD</sequence>
<dbReference type="RefSeq" id="WP_183510783.1">
    <property type="nucleotide sequence ID" value="NZ_BAABGK010000028.1"/>
</dbReference>
<protein>
    <recommendedName>
        <fullName evidence="6 7">Glutaminase</fullName>
        <ecNumber evidence="3 7">3.5.1.2</ecNumber>
    </recommendedName>
</protein>
<reference evidence="10 11" key="1">
    <citation type="submission" date="2020-08" db="EMBL/GenBank/DDBJ databases">
        <title>Sequencing the genomes of 1000 actinobacteria strains.</title>
        <authorList>
            <person name="Klenk H.-P."/>
        </authorList>
    </citation>
    <scope>NUCLEOTIDE SEQUENCE [LARGE SCALE GENOMIC DNA]</scope>
    <source>
        <strain evidence="10 11">DSM 22826</strain>
    </source>
</reference>
<dbReference type="PROSITE" id="PS50042">
    <property type="entry name" value="CNMP_BINDING_3"/>
    <property type="match status" value="1"/>
</dbReference>
<evidence type="ECO:0000259" key="8">
    <source>
        <dbReference type="PROSITE" id="PS50042"/>
    </source>
</evidence>
<feature type="domain" description="STAS" evidence="9">
    <location>
        <begin position="347"/>
        <end position="411"/>
    </location>
</feature>
<keyword evidence="11" id="KW-1185">Reference proteome</keyword>
<gene>
    <name evidence="7" type="primary">glsA</name>
    <name evidence="10" type="ORF">E9229_001735</name>
</gene>
<dbReference type="InterPro" id="IPR014710">
    <property type="entry name" value="RmlC-like_jellyroll"/>
</dbReference>
<dbReference type="SUPFAM" id="SSF56601">
    <property type="entry name" value="beta-lactamase/transpeptidase-like"/>
    <property type="match status" value="1"/>
</dbReference>
<feature type="binding site" evidence="7">
    <location>
        <position position="259"/>
    </location>
    <ligand>
        <name>substrate</name>
    </ligand>
</feature>
<dbReference type="FunFam" id="3.40.710.10:FF:000005">
    <property type="entry name" value="Glutaminase"/>
    <property type="match status" value="1"/>
</dbReference>
<dbReference type="HAMAP" id="MF_00313">
    <property type="entry name" value="Glutaminase"/>
    <property type="match status" value="1"/>
</dbReference>
<feature type="binding site" evidence="7">
    <location>
        <position position="64"/>
    </location>
    <ligand>
        <name>substrate</name>
    </ligand>
</feature>
<evidence type="ECO:0000256" key="1">
    <source>
        <dbReference type="ARBA" id="ARBA00011076"/>
    </source>
</evidence>
<dbReference type="Gene3D" id="3.30.750.24">
    <property type="entry name" value="STAS domain"/>
    <property type="match status" value="1"/>
</dbReference>
<keyword evidence="4 7" id="KW-0378">Hydrolase</keyword>
<dbReference type="EMBL" id="JACHVS010000001">
    <property type="protein sequence ID" value="MBB2995544.1"/>
    <property type="molecule type" value="Genomic_DNA"/>
</dbReference>
<evidence type="ECO:0000256" key="3">
    <source>
        <dbReference type="ARBA" id="ARBA00012918"/>
    </source>
</evidence>
<keyword evidence="7" id="KW-0007">Acetylation</keyword>
<feature type="binding site" evidence="7">
    <location>
        <position position="165"/>
    </location>
    <ligand>
        <name>substrate</name>
    </ligand>
</feature>
<dbReference type="InterPro" id="IPR015868">
    <property type="entry name" value="Glutaminase"/>
</dbReference>
<organism evidence="10 11">
    <name type="scientific">Paeniglutamicibacter cryotolerans</name>
    <dbReference type="NCBI Taxonomy" id="670079"/>
    <lineage>
        <taxon>Bacteria</taxon>
        <taxon>Bacillati</taxon>
        <taxon>Actinomycetota</taxon>
        <taxon>Actinomycetes</taxon>
        <taxon>Micrococcales</taxon>
        <taxon>Micrococcaceae</taxon>
        <taxon>Paeniglutamicibacter</taxon>
    </lineage>
</organism>
<dbReference type="GO" id="GO:0006537">
    <property type="term" value="P:glutamate biosynthetic process"/>
    <property type="evidence" value="ECO:0007669"/>
    <property type="project" value="TreeGrafter"/>
</dbReference>
<evidence type="ECO:0000256" key="5">
    <source>
        <dbReference type="ARBA" id="ARBA00049534"/>
    </source>
</evidence>
<name>A0A839QLA0_9MICC</name>
<dbReference type="InterPro" id="IPR002645">
    <property type="entry name" value="STAS_dom"/>
</dbReference>
<evidence type="ECO:0000256" key="7">
    <source>
        <dbReference type="HAMAP-Rule" id="MF_00313"/>
    </source>
</evidence>
<feature type="binding site" evidence="7">
    <location>
        <position position="158"/>
    </location>
    <ligand>
        <name>substrate</name>
    </ligand>
</feature>
<evidence type="ECO:0000256" key="4">
    <source>
        <dbReference type="ARBA" id="ARBA00022801"/>
    </source>
</evidence>
<dbReference type="SUPFAM" id="SSF52091">
    <property type="entry name" value="SpoIIaa-like"/>
    <property type="match status" value="1"/>
</dbReference>
<dbReference type="PANTHER" id="PTHR12544:SF29">
    <property type="entry name" value="GLUTAMINASE"/>
    <property type="match status" value="1"/>
</dbReference>
<evidence type="ECO:0000313" key="11">
    <source>
        <dbReference type="Proteomes" id="UP000523000"/>
    </source>
</evidence>
<dbReference type="PROSITE" id="PS50801">
    <property type="entry name" value="STAS"/>
    <property type="match status" value="1"/>
</dbReference>
<feature type="binding site" evidence="7">
    <location>
        <position position="189"/>
    </location>
    <ligand>
        <name>substrate</name>
    </ligand>
</feature>
<comment type="caution">
    <text evidence="10">The sequence shown here is derived from an EMBL/GenBank/DDBJ whole genome shotgun (WGS) entry which is preliminary data.</text>
</comment>
<dbReference type="InterPro" id="IPR012338">
    <property type="entry name" value="Beta-lactam/transpept-like"/>
</dbReference>
<evidence type="ECO:0000256" key="2">
    <source>
        <dbReference type="ARBA" id="ARBA00011881"/>
    </source>
</evidence>
<dbReference type="Gene3D" id="2.60.120.10">
    <property type="entry name" value="Jelly Rolls"/>
    <property type="match status" value="1"/>
</dbReference>
<feature type="binding site" evidence="7">
    <location>
        <position position="114"/>
    </location>
    <ligand>
        <name>substrate</name>
    </ligand>
</feature>